<keyword evidence="1" id="KW-0812">Transmembrane</keyword>
<evidence type="ECO:0000313" key="2">
    <source>
        <dbReference type="EMBL" id="EGQ4383486.1"/>
    </source>
</evidence>
<comment type="caution">
    <text evidence="2">The sequence shown here is derived from an EMBL/GenBank/DDBJ whole genome shotgun (WGS) entry which is preliminary data.</text>
</comment>
<keyword evidence="3" id="KW-1185">Reference proteome</keyword>
<proteinExistence type="predicted"/>
<name>A0A8H9ENJ3_STAPS</name>
<dbReference type="NCBIfam" id="TIGR04032">
    <property type="entry name" value="toxin_SdpC"/>
    <property type="match status" value="1"/>
</dbReference>
<organism evidence="2 3">
    <name type="scientific">Staphylococcus pseudintermedius</name>
    <dbReference type="NCBI Taxonomy" id="283734"/>
    <lineage>
        <taxon>Bacteria</taxon>
        <taxon>Bacillati</taxon>
        <taxon>Bacillota</taxon>
        <taxon>Bacilli</taxon>
        <taxon>Bacillales</taxon>
        <taxon>Staphylococcaceae</taxon>
        <taxon>Staphylococcus</taxon>
        <taxon>Staphylococcus intermedius group</taxon>
    </lineage>
</organism>
<sequence length="216" mass="24439">MKFKLFSITIIAIYILTTVTMFTDKAEAKTFQYSGEELYRGIIFGQGRVAEKLPEIWTPELREEARNERNEKITNEVVEYVKKHDPSYFKELKEVIEKGNEKEISATLDKGGQLFGKFAESTGIIKRMNDERDSGFRCAVLPVYAVVTFGAAVVVTHAGAVTVALAGVAYKYLATVKHKEKPKQKSSFRSASETEDHLSKYEHEQLIAYIKKQLTA</sequence>
<accession>A0A8H9ENJ3</accession>
<feature type="transmembrane region" description="Helical" evidence="1">
    <location>
        <begin position="143"/>
        <end position="173"/>
    </location>
</feature>
<evidence type="ECO:0000256" key="1">
    <source>
        <dbReference type="SAM" id="Phobius"/>
    </source>
</evidence>
<protein>
    <submittedName>
        <fullName evidence="2">Sporulation delaying protein family toxin</fullName>
    </submittedName>
</protein>
<dbReference type="Pfam" id="PF26137">
    <property type="entry name" value="Toxin_SdpC"/>
    <property type="match status" value="1"/>
</dbReference>
<dbReference type="RefSeq" id="WP_100040128.1">
    <property type="nucleotide sequence ID" value="NZ_CAJESP010000003.1"/>
</dbReference>
<dbReference type="EMBL" id="AAXKXX010000001">
    <property type="protein sequence ID" value="EGQ4383486.1"/>
    <property type="molecule type" value="Genomic_DNA"/>
</dbReference>
<dbReference type="AlphaFoldDB" id="A0A8H9ENJ3"/>
<dbReference type="InterPro" id="IPR023888">
    <property type="entry name" value="SdpC-like"/>
</dbReference>
<reference evidence="2 3" key="1">
    <citation type="submission" date="2018-11" db="EMBL/GenBank/DDBJ databases">
        <authorList>
            <consortium name="Veterinary Laboratory Investigation and Response Network"/>
        </authorList>
    </citation>
    <scope>NUCLEOTIDE SEQUENCE [LARGE SCALE GENOMIC DNA]</scope>
    <source>
        <strain evidence="2 3">SPSE-18-VL-LA-PA-Ryan-0021</strain>
    </source>
</reference>
<keyword evidence="1" id="KW-1133">Transmembrane helix</keyword>
<dbReference type="Proteomes" id="UP000600220">
    <property type="component" value="Unassembled WGS sequence"/>
</dbReference>
<evidence type="ECO:0000313" key="3">
    <source>
        <dbReference type="Proteomes" id="UP000600220"/>
    </source>
</evidence>
<keyword evidence="1" id="KW-0472">Membrane</keyword>
<gene>
    <name evidence="2" type="ORF">EGV54_00015</name>
</gene>